<evidence type="ECO:0000259" key="8">
    <source>
        <dbReference type="Pfam" id="PF00149"/>
    </source>
</evidence>
<feature type="domain" description="Nuclease SbcCD subunit D C-terminal" evidence="9">
    <location>
        <begin position="269"/>
        <end position="353"/>
    </location>
</feature>
<organism evidence="10 11">
    <name type="scientific">Ruegeria intermedia</name>
    <dbReference type="NCBI Taxonomy" id="996115"/>
    <lineage>
        <taxon>Bacteria</taxon>
        <taxon>Pseudomonadati</taxon>
        <taxon>Pseudomonadota</taxon>
        <taxon>Alphaproteobacteria</taxon>
        <taxon>Rhodobacterales</taxon>
        <taxon>Roseobacteraceae</taxon>
        <taxon>Ruegeria</taxon>
    </lineage>
</organism>
<comment type="function">
    <text evidence="7">SbcCD cleaves DNA hairpin structures. These structures can inhibit DNA replication and are intermediates in certain DNA recombination reactions. The complex acts as a 3'-&gt;5' double strand exonuclease that can open hairpins. It also has a 5' single-strand endonuclease activity.</text>
</comment>
<feature type="domain" description="Calcineurin-like phosphoesterase" evidence="8">
    <location>
        <begin position="1"/>
        <end position="218"/>
    </location>
</feature>
<evidence type="ECO:0000256" key="7">
    <source>
        <dbReference type="RuleBase" id="RU363069"/>
    </source>
</evidence>
<evidence type="ECO:0000256" key="6">
    <source>
        <dbReference type="ARBA" id="ARBA00022839"/>
    </source>
</evidence>
<dbReference type="PANTHER" id="PTHR30337">
    <property type="entry name" value="COMPONENT OF ATP-DEPENDENT DSDNA EXONUCLEASE"/>
    <property type="match status" value="1"/>
</dbReference>
<evidence type="ECO:0000256" key="2">
    <source>
        <dbReference type="ARBA" id="ARBA00011322"/>
    </source>
</evidence>
<evidence type="ECO:0000256" key="5">
    <source>
        <dbReference type="ARBA" id="ARBA00022801"/>
    </source>
</evidence>
<evidence type="ECO:0000313" key="10">
    <source>
        <dbReference type="EMBL" id="SHF00793.1"/>
    </source>
</evidence>
<comment type="similarity">
    <text evidence="1 7">Belongs to the SbcD family.</text>
</comment>
<dbReference type="Pfam" id="PF00149">
    <property type="entry name" value="Metallophos"/>
    <property type="match status" value="1"/>
</dbReference>
<dbReference type="InterPro" id="IPR004843">
    <property type="entry name" value="Calcineurin-like_PHP"/>
</dbReference>
<dbReference type="Gene3D" id="3.60.21.10">
    <property type="match status" value="1"/>
</dbReference>
<dbReference type="CDD" id="cd00840">
    <property type="entry name" value="MPP_Mre11_N"/>
    <property type="match status" value="1"/>
</dbReference>
<dbReference type="Pfam" id="PF12320">
    <property type="entry name" value="SbcD_C"/>
    <property type="match status" value="1"/>
</dbReference>
<comment type="subunit">
    <text evidence="2 7">Heterodimer of SbcC and SbcD.</text>
</comment>
<dbReference type="GO" id="GO:0008408">
    <property type="term" value="F:3'-5' exonuclease activity"/>
    <property type="evidence" value="ECO:0007669"/>
    <property type="project" value="InterPro"/>
</dbReference>
<dbReference type="GO" id="GO:0006260">
    <property type="term" value="P:DNA replication"/>
    <property type="evidence" value="ECO:0007669"/>
    <property type="project" value="UniProtKB-KW"/>
</dbReference>
<evidence type="ECO:0000259" key="9">
    <source>
        <dbReference type="Pfam" id="PF12320"/>
    </source>
</evidence>
<keyword evidence="5 7" id="KW-0378">Hydrolase</keyword>
<dbReference type="EMBL" id="FQVK01000014">
    <property type="protein sequence ID" value="SHF00793.1"/>
    <property type="molecule type" value="Genomic_DNA"/>
</dbReference>
<dbReference type="InterPro" id="IPR041796">
    <property type="entry name" value="Mre11_N"/>
</dbReference>
<keyword evidence="11" id="KW-1185">Reference proteome</keyword>
<dbReference type="NCBIfam" id="TIGR00619">
    <property type="entry name" value="sbcd"/>
    <property type="match status" value="1"/>
</dbReference>
<keyword evidence="7" id="KW-0235">DNA replication</keyword>
<evidence type="ECO:0000313" key="11">
    <source>
        <dbReference type="Proteomes" id="UP000325134"/>
    </source>
</evidence>
<dbReference type="OrthoDB" id="9773856at2"/>
<dbReference type="InterPro" id="IPR029052">
    <property type="entry name" value="Metallo-depent_PP-like"/>
</dbReference>
<dbReference type="Proteomes" id="UP000325134">
    <property type="component" value="Unassembled WGS sequence"/>
</dbReference>
<dbReference type="InterPro" id="IPR026843">
    <property type="entry name" value="SbcD_C"/>
</dbReference>
<accession>A0A1M4Y5E0</accession>
<reference evidence="10 11" key="1">
    <citation type="submission" date="2016-11" db="EMBL/GenBank/DDBJ databases">
        <authorList>
            <person name="Varghese N."/>
            <person name="Submissions S."/>
        </authorList>
    </citation>
    <scope>NUCLEOTIDE SEQUENCE [LARGE SCALE GENOMIC DNA]</scope>
    <source>
        <strain evidence="10 11">DSM 29341</strain>
    </source>
</reference>
<dbReference type="GO" id="GO:0006310">
    <property type="term" value="P:DNA recombination"/>
    <property type="evidence" value="ECO:0007669"/>
    <property type="project" value="UniProtKB-KW"/>
</dbReference>
<protein>
    <recommendedName>
        <fullName evidence="3 7">Nuclease SbcCD subunit D</fullName>
    </recommendedName>
</protein>
<name>A0A1M4Y5E0_9RHOB</name>
<keyword evidence="6 7" id="KW-0269">Exonuclease</keyword>
<gene>
    <name evidence="7" type="primary">sbcD</name>
    <name evidence="10" type="ORF">SAMN05444279_1143</name>
</gene>
<sequence>MRILHTADLHLGRMFEGISLEADQAAILDQIRAAVREHKTDVLVIAGDIFDRAVPPASAVRMFNSFLSRIVQETDAAIVMIAGNHDSADRIESMAILPDRARVLVRGAVRADEEPLILLDEAGPVAFSALPFAYEHAAQECFGDTNITTPHDVLAAQAVAARETVPEGARWVVLAHAFVAGGEVGDTERPLTRVGGIETVPSEVFSGAHYVALGHLHRPQQVGAPHIRYSGAPLAYGFDEAGGQKSMTLVDLDGAGKVSIETLPFRPIRDVRILRGKFTELLQNPPSEDFIKVVLTDEALVIDGMKRLREVFPNACKLTYERRDRATETKALAARPSAVADPVEVVNNFLSEVRGEGVSPPEVEILADALRRIAKEEARQ</sequence>
<keyword evidence="7" id="KW-0233">DNA recombination</keyword>
<dbReference type="PANTHER" id="PTHR30337:SF0">
    <property type="entry name" value="NUCLEASE SBCCD SUBUNIT D"/>
    <property type="match status" value="1"/>
</dbReference>
<dbReference type="InterPro" id="IPR004593">
    <property type="entry name" value="SbcD"/>
</dbReference>
<keyword evidence="4 7" id="KW-0540">Nuclease</keyword>
<keyword evidence="7" id="KW-0255">Endonuclease</keyword>
<dbReference type="AlphaFoldDB" id="A0A1M4Y5E0"/>
<evidence type="ECO:0000256" key="4">
    <source>
        <dbReference type="ARBA" id="ARBA00022722"/>
    </source>
</evidence>
<dbReference type="GO" id="GO:0004519">
    <property type="term" value="F:endonuclease activity"/>
    <property type="evidence" value="ECO:0007669"/>
    <property type="project" value="UniProtKB-KW"/>
</dbReference>
<evidence type="ECO:0000256" key="1">
    <source>
        <dbReference type="ARBA" id="ARBA00010555"/>
    </source>
</evidence>
<dbReference type="InterPro" id="IPR050535">
    <property type="entry name" value="DNA_Repair-Maintenance_Comp"/>
</dbReference>
<evidence type="ECO:0000256" key="3">
    <source>
        <dbReference type="ARBA" id="ARBA00013365"/>
    </source>
</evidence>
<proteinExistence type="inferred from homology"/>
<dbReference type="SUPFAM" id="SSF56300">
    <property type="entry name" value="Metallo-dependent phosphatases"/>
    <property type="match status" value="1"/>
</dbReference>